<dbReference type="PANTHER" id="PTHR34203:SF15">
    <property type="entry name" value="SLL1173 PROTEIN"/>
    <property type="match status" value="1"/>
</dbReference>
<keyword evidence="2" id="KW-0808">Transferase</keyword>
<dbReference type="InterPro" id="IPR006342">
    <property type="entry name" value="FkbM_mtfrase"/>
</dbReference>
<dbReference type="InterPro" id="IPR029063">
    <property type="entry name" value="SAM-dependent_MTases_sf"/>
</dbReference>
<proteinExistence type="predicted"/>
<evidence type="ECO:0000313" key="2">
    <source>
        <dbReference type="EMBL" id="UTW07489.1"/>
    </source>
</evidence>
<protein>
    <submittedName>
        <fullName evidence="2">FkbM family methyltransferase</fullName>
    </submittedName>
</protein>
<dbReference type="NCBIfam" id="TIGR01444">
    <property type="entry name" value="fkbM_fam"/>
    <property type="match status" value="1"/>
</dbReference>
<keyword evidence="2" id="KW-0489">Methyltransferase</keyword>
<dbReference type="GO" id="GO:0008168">
    <property type="term" value="F:methyltransferase activity"/>
    <property type="evidence" value="ECO:0007669"/>
    <property type="project" value="UniProtKB-KW"/>
</dbReference>
<name>A0ABY5H7U1_9PSED</name>
<evidence type="ECO:0000259" key="1">
    <source>
        <dbReference type="Pfam" id="PF05050"/>
    </source>
</evidence>
<dbReference type="Proteomes" id="UP001059672">
    <property type="component" value="Chromosome"/>
</dbReference>
<dbReference type="InterPro" id="IPR052514">
    <property type="entry name" value="SAM-dependent_MTase"/>
</dbReference>
<feature type="domain" description="Methyltransferase FkbM" evidence="1">
    <location>
        <begin position="77"/>
        <end position="238"/>
    </location>
</feature>
<dbReference type="Gene3D" id="3.40.50.150">
    <property type="entry name" value="Vaccinia Virus protein VP39"/>
    <property type="match status" value="1"/>
</dbReference>
<dbReference type="EMBL" id="CP073346">
    <property type="protein sequence ID" value="UTW07489.1"/>
    <property type="molecule type" value="Genomic_DNA"/>
</dbReference>
<dbReference type="Pfam" id="PF05050">
    <property type="entry name" value="Methyltransf_21"/>
    <property type="match status" value="1"/>
</dbReference>
<dbReference type="RefSeq" id="WP_255838073.1">
    <property type="nucleotide sequence ID" value="NZ_CP073346.1"/>
</dbReference>
<organism evidence="2 3">
    <name type="scientific">Pseudomonas benzenivorans</name>
    <dbReference type="NCBI Taxonomy" id="556533"/>
    <lineage>
        <taxon>Bacteria</taxon>
        <taxon>Pseudomonadati</taxon>
        <taxon>Pseudomonadota</taxon>
        <taxon>Gammaproteobacteria</taxon>
        <taxon>Pseudomonadales</taxon>
        <taxon>Pseudomonadaceae</taxon>
        <taxon>Pseudomonas</taxon>
    </lineage>
</organism>
<accession>A0ABY5H7U1</accession>
<keyword evidence="3" id="KW-1185">Reference proteome</keyword>
<evidence type="ECO:0000313" key="3">
    <source>
        <dbReference type="Proteomes" id="UP001059672"/>
    </source>
</evidence>
<dbReference type="GO" id="GO:0032259">
    <property type="term" value="P:methylation"/>
    <property type="evidence" value="ECO:0007669"/>
    <property type="project" value="UniProtKB-KW"/>
</dbReference>
<dbReference type="SUPFAM" id="SSF53335">
    <property type="entry name" value="S-adenosyl-L-methionine-dependent methyltransferases"/>
    <property type="match status" value="1"/>
</dbReference>
<dbReference type="PANTHER" id="PTHR34203">
    <property type="entry name" value="METHYLTRANSFERASE, FKBM FAMILY PROTEIN"/>
    <property type="match status" value="1"/>
</dbReference>
<reference evidence="2" key="1">
    <citation type="submission" date="2021-04" db="EMBL/GenBank/DDBJ databases">
        <title>Oceanospirillales bacteria with DddD are important DMSP degraders in coastal seawater.</title>
        <authorList>
            <person name="Liu J."/>
        </authorList>
    </citation>
    <scope>NUCLEOTIDE SEQUENCE</scope>
    <source>
        <strain evidence="2">D13-4</strain>
    </source>
</reference>
<gene>
    <name evidence="2" type="ORF">KDW96_20465</name>
</gene>
<sequence length="266" mass="29773">MGLSEVGLNVARSVFRVLINLYFPGKPYSVKKVKRFGREFLVYVNEHVGRKIYLNMFEKKETEFLLNELRKDDVCLDIGANVGYFTFLFSSVASKVIAIEPIRQNADLIKLSSSINNCNHVQVVCAAVSNDVSTEKFARTSDSSLSSVYSDNSQSGYGAEDISFYEVPAISIDSLDLIKLDIVKMDIEGYEFFALQGMSKTLLALKPRLLMIEVVDRHLQRFGSSSKSVIDFLGAHSYFPKVLRGGALIPYDGQGDLNLFFALEEQ</sequence>